<dbReference type="CDD" id="cd00143">
    <property type="entry name" value="PP2Cc"/>
    <property type="match status" value="1"/>
</dbReference>
<feature type="transmembrane region" description="Helical" evidence="1">
    <location>
        <begin position="601"/>
        <end position="621"/>
    </location>
</feature>
<keyword evidence="4" id="KW-1185">Reference proteome</keyword>
<keyword evidence="1" id="KW-0812">Transmembrane</keyword>
<feature type="transmembrane region" description="Helical" evidence="1">
    <location>
        <begin position="577"/>
        <end position="594"/>
    </location>
</feature>
<dbReference type="PROSITE" id="PS51746">
    <property type="entry name" value="PPM_2"/>
    <property type="match status" value="1"/>
</dbReference>
<evidence type="ECO:0000313" key="4">
    <source>
        <dbReference type="Proteomes" id="UP000688137"/>
    </source>
</evidence>
<proteinExistence type="predicted"/>
<dbReference type="SMART" id="SM00332">
    <property type="entry name" value="PP2Cc"/>
    <property type="match status" value="1"/>
</dbReference>
<accession>A0A8S1Q8G0</accession>
<dbReference type="EMBL" id="CAJJDM010000153">
    <property type="protein sequence ID" value="CAD8111936.1"/>
    <property type="molecule type" value="Genomic_DNA"/>
</dbReference>
<evidence type="ECO:0000256" key="1">
    <source>
        <dbReference type="SAM" id="Phobius"/>
    </source>
</evidence>
<dbReference type="GO" id="GO:0004722">
    <property type="term" value="F:protein serine/threonine phosphatase activity"/>
    <property type="evidence" value="ECO:0007669"/>
    <property type="project" value="InterPro"/>
</dbReference>
<sequence>MKQLNNKYKQQLLPLKLTNHITPQFKLNPYQNSLSPITLRKPLFSLHEKASARSIKKQQHHSPPITQKNTLQIEKYGLDSNFEYILKFAVRTRQGIQIGNPNKQNQDSFIIFPNIANKSYMHFFFICDGHGINGHHISNFLKQQFPIYITKFKNQLEINPYATIYTIFAQVIKALDQSSIDQQYSGSTVVGLFMLHNKIYCPNLGDSRAVMLCRTNKWFLKNLSRDHKPDCQDECERIINHGGRIDPYKDQNGQAYGPLRVWNNANVPGLAMTRSIGDQVAKTVGVIDKPEIFNFILEKMDRVILLGSDGVFEFLSQQDILDSVTPYVDRMDVETACNHLLEMAHVSWVQRGNKFKIYQMQQFCFPISENILIPSIIFIALITLISIRCLIQIYNQRKWNPIQELSPLLTIFQGLSLYLFILITLFVILYDDSQSNFHTIKILMIFQNFFRGLFVYITVLKSLRVALAFHVNFKSSFFLKYLCTKLLRDQFRILIIAVFITSAFWSGIYYIVKLYNNNVTHIYQDYISDLIQYEEINIVEAINNTLEVTLCMLIIYWNSKIYIPQFDTLQKFVNKPLILYAIWLYINTFISYFINEKDCKIYSGSTSFSLPLIIMLISQILRSIVEFYLIIYVPIQQSTLIRLPLIPSIILDNFQLFMRIPLCSTIFYKYLQKLSQNNIINSKEKCMEYQDNLQVLKVWMVYQMKLENGIGDDHFTLLMNLDKQQNETQFDFNYQPQIQVRLEKHLMQLFEEYKNTQSYFKLKKLFHCLDNATKNFYEMNIIQNFLN</sequence>
<dbReference type="OMA" id="HTIKILM"/>
<dbReference type="PANTHER" id="PTHR47992">
    <property type="entry name" value="PROTEIN PHOSPHATASE"/>
    <property type="match status" value="1"/>
</dbReference>
<name>A0A8S1Q8G0_PARPR</name>
<comment type="caution">
    <text evidence="3">The sequence shown here is derived from an EMBL/GenBank/DDBJ whole genome shotgun (WGS) entry which is preliminary data.</text>
</comment>
<feature type="domain" description="PPM-type phosphatase" evidence="2">
    <location>
        <begin position="87"/>
        <end position="378"/>
    </location>
</feature>
<dbReference type="AlphaFoldDB" id="A0A8S1Q8G0"/>
<dbReference type="Pfam" id="PF00481">
    <property type="entry name" value="PP2C"/>
    <property type="match status" value="1"/>
</dbReference>
<dbReference type="InterPro" id="IPR001932">
    <property type="entry name" value="PPM-type_phosphatase-like_dom"/>
</dbReference>
<keyword evidence="1" id="KW-0472">Membrane</keyword>
<feature type="transmembrane region" description="Helical" evidence="1">
    <location>
        <begin position="491"/>
        <end position="512"/>
    </location>
</feature>
<evidence type="ECO:0000259" key="2">
    <source>
        <dbReference type="PROSITE" id="PS51746"/>
    </source>
</evidence>
<keyword evidence="1" id="KW-1133">Transmembrane helix</keyword>
<evidence type="ECO:0000313" key="3">
    <source>
        <dbReference type="EMBL" id="CAD8111936.1"/>
    </source>
</evidence>
<feature type="transmembrane region" description="Helical" evidence="1">
    <location>
        <begin position="405"/>
        <end position="429"/>
    </location>
</feature>
<dbReference type="Proteomes" id="UP000688137">
    <property type="component" value="Unassembled WGS sequence"/>
</dbReference>
<gene>
    <name evidence="3" type="ORF">PPRIM_AZ9-3.1.T1490114</name>
</gene>
<feature type="transmembrane region" description="Helical" evidence="1">
    <location>
        <begin position="371"/>
        <end position="393"/>
    </location>
</feature>
<dbReference type="FunFam" id="3.60.40.10:FF:000051">
    <property type="entry name" value="Protein phosphatase 2C-like protein"/>
    <property type="match status" value="1"/>
</dbReference>
<reference evidence="3" key="1">
    <citation type="submission" date="2021-01" db="EMBL/GenBank/DDBJ databases">
        <authorList>
            <consortium name="Genoscope - CEA"/>
            <person name="William W."/>
        </authorList>
    </citation>
    <scope>NUCLEOTIDE SEQUENCE</scope>
</reference>
<feature type="transmembrane region" description="Helical" evidence="1">
    <location>
        <begin position="449"/>
        <end position="471"/>
    </location>
</feature>
<organism evidence="3 4">
    <name type="scientific">Paramecium primaurelia</name>
    <dbReference type="NCBI Taxonomy" id="5886"/>
    <lineage>
        <taxon>Eukaryota</taxon>
        <taxon>Sar</taxon>
        <taxon>Alveolata</taxon>
        <taxon>Ciliophora</taxon>
        <taxon>Intramacronucleata</taxon>
        <taxon>Oligohymenophorea</taxon>
        <taxon>Peniculida</taxon>
        <taxon>Parameciidae</taxon>
        <taxon>Paramecium</taxon>
    </lineage>
</organism>
<protein>
    <recommendedName>
        <fullName evidence="2">PPM-type phosphatase domain-containing protein</fullName>
    </recommendedName>
</protein>
<dbReference type="InterPro" id="IPR015655">
    <property type="entry name" value="PP2C"/>
</dbReference>